<name>A0A7J8M3Q9_9ROSI</name>
<dbReference type="Proteomes" id="UP000593572">
    <property type="component" value="Unassembled WGS sequence"/>
</dbReference>
<gene>
    <name evidence="3" type="ORF">Golob_016313</name>
</gene>
<feature type="domain" description="Tripeptidyl peptidase II second Ig-like" evidence="2">
    <location>
        <begin position="18"/>
        <end position="202"/>
    </location>
</feature>
<evidence type="ECO:0000256" key="1">
    <source>
        <dbReference type="SAM" id="MobiDB-lite"/>
    </source>
</evidence>
<dbReference type="Pfam" id="PF12580">
    <property type="entry name" value="TPPII"/>
    <property type="match status" value="1"/>
</dbReference>
<proteinExistence type="predicted"/>
<evidence type="ECO:0000259" key="2">
    <source>
        <dbReference type="Pfam" id="PF12580"/>
    </source>
</evidence>
<keyword evidence="4" id="KW-1185">Reference proteome</keyword>
<accession>A0A7J8M3Q9</accession>
<feature type="non-terminal residue" evidence="3">
    <location>
        <position position="353"/>
    </location>
</feature>
<organism evidence="3 4">
    <name type="scientific">Gossypium lobatum</name>
    <dbReference type="NCBI Taxonomy" id="34289"/>
    <lineage>
        <taxon>Eukaryota</taxon>
        <taxon>Viridiplantae</taxon>
        <taxon>Streptophyta</taxon>
        <taxon>Embryophyta</taxon>
        <taxon>Tracheophyta</taxon>
        <taxon>Spermatophyta</taxon>
        <taxon>Magnoliopsida</taxon>
        <taxon>eudicotyledons</taxon>
        <taxon>Gunneridae</taxon>
        <taxon>Pentapetalae</taxon>
        <taxon>rosids</taxon>
        <taxon>malvids</taxon>
        <taxon>Malvales</taxon>
        <taxon>Malvaceae</taxon>
        <taxon>Malvoideae</taxon>
        <taxon>Gossypium</taxon>
    </lineage>
</organism>
<evidence type="ECO:0000313" key="4">
    <source>
        <dbReference type="Proteomes" id="UP000593572"/>
    </source>
</evidence>
<protein>
    <recommendedName>
        <fullName evidence="2">Tripeptidyl peptidase II second Ig-like domain-containing protein</fullName>
    </recommendedName>
</protein>
<evidence type="ECO:0000313" key="3">
    <source>
        <dbReference type="EMBL" id="MBA0559347.1"/>
    </source>
</evidence>
<dbReference type="InterPro" id="IPR022229">
    <property type="entry name" value="TPPII_Ig-like-2"/>
</dbReference>
<dbReference type="InterPro" id="IPR046939">
    <property type="entry name" value="TPPII_C_sf"/>
</dbReference>
<sequence length="353" mass="39889">EVVLDGSEAPIRIEAEALLASERLAPTATLNKIRVPYRPTEAKLCTLPTNRDKLPSGKQILALTLTYLFKLEDGAEVKPHIPLLNNRIYDTKFESQFYMISDTNKRVYAMGDCYPASSQLPKGEYSLRLYLRHDNVQYLEKMKQLVLFLERNLEEKDVIPLNFFSEPDGPVMGNGTFKYSILVPGIKESFYLSPPNKDKLPKCSSQGSVLLGAISHGKLSYAGEGKNPQKNPVSYQISYVVPPSKIDEDKGKGSSSASTKPMAERLQEEIREAKIKVFGSLKQDSDEDRSEWKKLAQSLKSEYPKYTPLLVKILESLLSRSNIGDKIHYYEKVSRIESIFWYENADGSLEFAL</sequence>
<dbReference type="AlphaFoldDB" id="A0A7J8M3Q9"/>
<comment type="caution">
    <text evidence="3">The sequence shown here is derived from an EMBL/GenBank/DDBJ whole genome shotgun (WGS) entry which is preliminary data.</text>
</comment>
<reference evidence="3 4" key="1">
    <citation type="journal article" date="2019" name="Genome Biol. Evol.">
        <title>Insights into the evolution of the New World diploid cottons (Gossypium, subgenus Houzingenia) based on genome sequencing.</title>
        <authorList>
            <person name="Grover C.E."/>
            <person name="Arick M.A. 2nd"/>
            <person name="Thrash A."/>
            <person name="Conover J.L."/>
            <person name="Sanders W.S."/>
            <person name="Peterson D.G."/>
            <person name="Frelichowski J.E."/>
            <person name="Scheffler J.A."/>
            <person name="Scheffler B.E."/>
            <person name="Wendel J.F."/>
        </authorList>
    </citation>
    <scope>NUCLEOTIDE SEQUENCE [LARGE SCALE GENOMIC DNA]</scope>
    <source>
        <strain evidence="3">157</strain>
        <tissue evidence="3">Leaf</tissue>
    </source>
</reference>
<dbReference type="EMBL" id="JABEZX010000007">
    <property type="protein sequence ID" value="MBA0559347.1"/>
    <property type="molecule type" value="Genomic_DNA"/>
</dbReference>
<dbReference type="Gene3D" id="1.25.40.710">
    <property type="match status" value="1"/>
</dbReference>
<feature type="region of interest" description="Disordered" evidence="1">
    <location>
        <begin position="244"/>
        <end position="264"/>
    </location>
</feature>